<dbReference type="EMBL" id="NGIR01000032">
    <property type="protein sequence ID" value="OTU25970.1"/>
    <property type="molecule type" value="Genomic_DNA"/>
</dbReference>
<name>A0A242U4G2_ACIPI</name>
<evidence type="ECO:0000313" key="1">
    <source>
        <dbReference type="EMBL" id="OTU25970.1"/>
    </source>
</evidence>
<proteinExistence type="predicted"/>
<reference evidence="1 2" key="1">
    <citation type="submission" date="2017-05" db="EMBL/GenBank/DDBJ databases">
        <authorList>
            <person name="Song R."/>
            <person name="Chenine A.L."/>
            <person name="Ruprecht R.M."/>
        </authorList>
    </citation>
    <scope>NUCLEOTIDE SEQUENCE [LARGE SCALE GENOMIC DNA]</scope>
    <source>
        <strain evidence="1 2">ARLG1955</strain>
    </source>
</reference>
<sequence length="61" mass="7217">MVQRFIIKSLFENINNYPNAYTTTVKFRRWPTTLDEVDEIVLEAFFSGMRCKVNVSIDVKK</sequence>
<evidence type="ECO:0000313" key="2">
    <source>
        <dbReference type="Proteomes" id="UP000195162"/>
    </source>
</evidence>
<dbReference type="AlphaFoldDB" id="A0A242U4G2"/>
<dbReference type="Proteomes" id="UP000195162">
    <property type="component" value="Unassembled WGS sequence"/>
</dbReference>
<protein>
    <submittedName>
        <fullName evidence="1">Uncharacterized protein</fullName>
    </submittedName>
</protein>
<organism evidence="1 2">
    <name type="scientific">Acinetobacter pittii</name>
    <name type="common">Acinetobacter genomosp. 3</name>
    <dbReference type="NCBI Taxonomy" id="48296"/>
    <lineage>
        <taxon>Bacteria</taxon>
        <taxon>Pseudomonadati</taxon>
        <taxon>Pseudomonadota</taxon>
        <taxon>Gammaproteobacteria</taxon>
        <taxon>Moraxellales</taxon>
        <taxon>Moraxellaceae</taxon>
        <taxon>Acinetobacter</taxon>
        <taxon>Acinetobacter calcoaceticus/baumannii complex</taxon>
    </lineage>
</organism>
<comment type="caution">
    <text evidence="1">The sequence shown here is derived from an EMBL/GenBank/DDBJ whole genome shotgun (WGS) entry which is preliminary data.</text>
</comment>
<accession>A0A242U4G2</accession>
<gene>
    <name evidence="1" type="ORF">CAT59_17325</name>
</gene>